<dbReference type="InParanoid" id="A0A1D3D387"/>
<sequence>MNDSAAAAAVGGAPPTVAGSDCVTAVGPMEGEPPKWESFSAAAAAAYADGSKIVFFDVRKSQKLKGDASPVPQAVSAETVPGGPQLAKSTEGGRQACEDIEDLAATASIICSSSSNNRGTYVGGLEIRYLGPLLAQKRAVLSATDFSSQVWCDRQTELYIRTGTKKRATAAMRQGKGVMDIVSHAALPSCVLADEAFLPVAVSPPLVRSNIGRFTASLCAHTSGTEQHAALEMRFHLYWPLEVDQPQDQLLQLLRRGCCREVYLLANATAAAPSSSSNVLLRGIIDELSLVTLRQHKPEELLELLQPLAAAEGKEFARERVPFSWGAFSFSFSDLLAWWRGERLTEGIGSTERWKCRFCEFVSHCDMTPLTPEERQQAAQQQQQQQQQEEELLLQEAQERKERERVQGKQQEVSLKQQTQLEHKENEKQLRQQLQLENDALCLNQGKKRIEGKLVVERQSQQAAATKSLFPSSTHGSLTAALRAAASGSQLQWPFTQQGQPHQGVESTRTSPTPFVGLQGTISAHAGGTSRRTVSNVAAPSTTVTAPTVASTTARGATTALIRTRGWPVTGTANVKSPVHVLPPSQLPTKQQQKRHKQEQQQDTNMKKSVGRITDFFSSLGPSAPKIDAGGHP</sequence>
<dbReference type="GO" id="GO:0036297">
    <property type="term" value="P:interstrand cross-link repair"/>
    <property type="evidence" value="ECO:0007669"/>
    <property type="project" value="TreeGrafter"/>
</dbReference>
<evidence type="ECO:0000313" key="4">
    <source>
        <dbReference type="Proteomes" id="UP000095192"/>
    </source>
</evidence>
<dbReference type="PANTHER" id="PTHR14464">
    <property type="entry name" value="EXONUCLEASE V"/>
    <property type="match status" value="1"/>
</dbReference>
<dbReference type="Proteomes" id="UP000095192">
    <property type="component" value="Unassembled WGS sequence"/>
</dbReference>
<gene>
    <name evidence="3" type="ORF">cyc_03270</name>
</gene>
<evidence type="ECO:0000256" key="1">
    <source>
        <dbReference type="ARBA" id="ARBA00009797"/>
    </source>
</evidence>
<feature type="compositionally biased region" description="Polar residues" evidence="2">
    <location>
        <begin position="408"/>
        <end position="420"/>
    </location>
</feature>
<evidence type="ECO:0000313" key="3">
    <source>
        <dbReference type="EMBL" id="OEH77895.1"/>
    </source>
</evidence>
<evidence type="ECO:0000256" key="2">
    <source>
        <dbReference type="SAM" id="MobiDB-lite"/>
    </source>
</evidence>
<dbReference type="VEuPathDB" id="ToxoDB:LOC34619995"/>
<protein>
    <submittedName>
        <fullName evidence="3">Uncharacterized protein</fullName>
    </submittedName>
</protein>
<feature type="region of interest" description="Disordered" evidence="2">
    <location>
        <begin position="398"/>
        <end position="426"/>
    </location>
</feature>
<keyword evidence="4" id="KW-1185">Reference proteome</keyword>
<comment type="similarity">
    <text evidence="1">Belongs to the EXO5 family.</text>
</comment>
<dbReference type="VEuPathDB" id="ToxoDB:cyc_03270"/>
<dbReference type="AlphaFoldDB" id="A0A1D3D387"/>
<feature type="compositionally biased region" description="Basic and acidic residues" evidence="2">
    <location>
        <begin position="398"/>
        <end position="407"/>
    </location>
</feature>
<feature type="region of interest" description="Disordered" evidence="2">
    <location>
        <begin position="574"/>
        <end position="633"/>
    </location>
</feature>
<feature type="region of interest" description="Disordered" evidence="2">
    <location>
        <begin position="67"/>
        <end position="92"/>
    </location>
</feature>
<dbReference type="InterPro" id="IPR019190">
    <property type="entry name" value="EXOV"/>
</dbReference>
<comment type="caution">
    <text evidence="3">The sequence shown here is derived from an EMBL/GenBank/DDBJ whole genome shotgun (WGS) entry which is preliminary data.</text>
</comment>
<organism evidence="3 4">
    <name type="scientific">Cyclospora cayetanensis</name>
    <dbReference type="NCBI Taxonomy" id="88456"/>
    <lineage>
        <taxon>Eukaryota</taxon>
        <taxon>Sar</taxon>
        <taxon>Alveolata</taxon>
        <taxon>Apicomplexa</taxon>
        <taxon>Conoidasida</taxon>
        <taxon>Coccidia</taxon>
        <taxon>Eucoccidiorida</taxon>
        <taxon>Eimeriorina</taxon>
        <taxon>Eimeriidae</taxon>
        <taxon>Cyclospora</taxon>
    </lineage>
</organism>
<dbReference type="Pfam" id="PF09810">
    <property type="entry name" value="Exo5"/>
    <property type="match status" value="1"/>
</dbReference>
<reference evidence="3 4" key="1">
    <citation type="journal article" date="2016" name="BMC Genomics">
        <title>Comparative genomics reveals Cyclospora cayetanensis possesses coccidia-like metabolism and invasion components but unique surface antigens.</title>
        <authorList>
            <person name="Liu S."/>
            <person name="Wang L."/>
            <person name="Zheng H."/>
            <person name="Xu Z."/>
            <person name="Roellig D.M."/>
            <person name="Li N."/>
            <person name="Frace M.A."/>
            <person name="Tang K."/>
            <person name="Arrowood M.J."/>
            <person name="Moss D.M."/>
            <person name="Zhang L."/>
            <person name="Feng Y."/>
            <person name="Xiao L."/>
        </authorList>
    </citation>
    <scope>NUCLEOTIDE SEQUENCE [LARGE SCALE GENOMIC DNA]</scope>
    <source>
        <strain evidence="3 4">CHN_HEN01</strain>
    </source>
</reference>
<dbReference type="EMBL" id="JROU02000936">
    <property type="protein sequence ID" value="OEH77895.1"/>
    <property type="molecule type" value="Genomic_DNA"/>
</dbReference>
<proteinExistence type="inferred from homology"/>
<dbReference type="PANTHER" id="PTHR14464:SF4">
    <property type="entry name" value="EXONUCLEASE V"/>
    <property type="match status" value="1"/>
</dbReference>
<accession>A0A1D3D387</accession>
<dbReference type="GO" id="GO:0045145">
    <property type="term" value="F:single-stranded DNA 5'-3' DNA exonuclease activity"/>
    <property type="evidence" value="ECO:0007669"/>
    <property type="project" value="InterPro"/>
</dbReference>
<name>A0A1D3D387_9EIME</name>
<dbReference type="GO" id="GO:0005634">
    <property type="term" value="C:nucleus"/>
    <property type="evidence" value="ECO:0007669"/>
    <property type="project" value="TreeGrafter"/>
</dbReference>